<keyword evidence="8 11" id="KW-1133">Transmembrane helix</keyword>
<keyword evidence="14" id="KW-1185">Reference proteome</keyword>
<evidence type="ECO:0000256" key="1">
    <source>
        <dbReference type="ARBA" id="ARBA00001947"/>
    </source>
</evidence>
<evidence type="ECO:0000313" key="14">
    <source>
        <dbReference type="Proteomes" id="UP000258927"/>
    </source>
</evidence>
<evidence type="ECO:0000256" key="7">
    <source>
        <dbReference type="ARBA" id="ARBA00022833"/>
    </source>
</evidence>
<feature type="transmembrane region" description="Helical" evidence="11">
    <location>
        <begin position="344"/>
        <end position="362"/>
    </location>
</feature>
<name>A0A2R4MF65_9HYPH</name>
<keyword evidence="7 11" id="KW-0862">Zinc</keyword>
<sequence>MTGLIGILVPFLIVLVVIVFVHEMGHYLVARWNDVAIESFSIGFGPELIGWHDKHGTRWKISAIPLGGYVKFVGDMNAASAPDGEALDDIPPEQRGRLFYYKNVWQRIAIVAAGPAANILFTFVILYCMLLGLGRYTIEARIDGISPESPAAQSELLVDDVVLAVDGYAVRSFSDFQKIIATSPNREIPFLIERNGREIEVRVTTGSRMQEDRLGNNTEIGFLGVSRDATQEEVRFVRPGPIEAIGITIEEIVFIIDRSFKFLGELLVGRGDVEQLGGPVKIAKISGEAASIGIFSLISLTALLSLNIGIFNLFPIPLLDGGHLVYYAIEVVRGRPLSREIQEIGFRFGLFVVMSLMVFTLINDIF</sequence>
<reference evidence="13 14" key="1">
    <citation type="submission" date="2017-05" db="EMBL/GenBank/DDBJ databases">
        <title>Genome Analysis of Maritalea myrionectae HL2708#5.</title>
        <authorList>
            <consortium name="Cotde Inc.-PKNU"/>
            <person name="Jang D."/>
            <person name="Oh H.-M."/>
        </authorList>
    </citation>
    <scope>NUCLEOTIDE SEQUENCE [LARGE SCALE GENOMIC DNA]</scope>
    <source>
        <strain evidence="13 14">HL2708#5</strain>
    </source>
</reference>
<keyword evidence="5 11" id="KW-0812">Transmembrane</keyword>
<dbReference type="Gene3D" id="2.30.42.10">
    <property type="match status" value="1"/>
</dbReference>
<evidence type="ECO:0000256" key="10">
    <source>
        <dbReference type="ARBA" id="ARBA00023136"/>
    </source>
</evidence>
<proteinExistence type="inferred from homology"/>
<evidence type="ECO:0000313" key="13">
    <source>
        <dbReference type="EMBL" id="AVX04585.1"/>
    </source>
</evidence>
<dbReference type="GO" id="GO:0004222">
    <property type="term" value="F:metalloendopeptidase activity"/>
    <property type="evidence" value="ECO:0007669"/>
    <property type="project" value="InterPro"/>
</dbReference>
<dbReference type="Pfam" id="PF02163">
    <property type="entry name" value="Peptidase_M50"/>
    <property type="match status" value="1"/>
</dbReference>
<accession>A0A2R4MF65</accession>
<keyword evidence="11" id="KW-0479">Metal-binding</keyword>
<comment type="cofactor">
    <cofactor evidence="1 11">
        <name>Zn(2+)</name>
        <dbReference type="ChEBI" id="CHEBI:29105"/>
    </cofactor>
</comment>
<organism evidence="13 14">
    <name type="scientific">Maritalea myrionectae</name>
    <dbReference type="NCBI Taxonomy" id="454601"/>
    <lineage>
        <taxon>Bacteria</taxon>
        <taxon>Pseudomonadati</taxon>
        <taxon>Pseudomonadota</taxon>
        <taxon>Alphaproteobacteria</taxon>
        <taxon>Hyphomicrobiales</taxon>
        <taxon>Devosiaceae</taxon>
        <taxon>Maritalea</taxon>
    </lineage>
</organism>
<dbReference type="GO" id="GO:0046872">
    <property type="term" value="F:metal ion binding"/>
    <property type="evidence" value="ECO:0007669"/>
    <property type="project" value="UniProtKB-KW"/>
</dbReference>
<dbReference type="GO" id="GO:0016020">
    <property type="term" value="C:membrane"/>
    <property type="evidence" value="ECO:0007669"/>
    <property type="project" value="UniProtKB-SubCell"/>
</dbReference>
<keyword evidence="4 13" id="KW-0645">Protease</keyword>
<evidence type="ECO:0000256" key="11">
    <source>
        <dbReference type="RuleBase" id="RU362031"/>
    </source>
</evidence>
<evidence type="ECO:0000256" key="2">
    <source>
        <dbReference type="ARBA" id="ARBA00004141"/>
    </source>
</evidence>
<dbReference type="Pfam" id="PF17820">
    <property type="entry name" value="PDZ_6"/>
    <property type="match status" value="1"/>
</dbReference>
<keyword evidence="9 11" id="KW-0482">Metalloprotease</keyword>
<dbReference type="SUPFAM" id="SSF50156">
    <property type="entry name" value="PDZ domain-like"/>
    <property type="match status" value="1"/>
</dbReference>
<gene>
    <name evidence="13" type="ORF">MXMO3_02064</name>
</gene>
<evidence type="ECO:0000256" key="9">
    <source>
        <dbReference type="ARBA" id="ARBA00023049"/>
    </source>
</evidence>
<comment type="similarity">
    <text evidence="3 11">Belongs to the peptidase M50B family.</text>
</comment>
<comment type="subcellular location">
    <subcellularLocation>
        <location evidence="2">Membrane</location>
        <topology evidence="2">Multi-pass membrane protein</topology>
    </subcellularLocation>
</comment>
<feature type="domain" description="PDZ" evidence="12">
    <location>
        <begin position="117"/>
        <end position="196"/>
    </location>
</feature>
<keyword evidence="6 11" id="KW-0378">Hydrolase</keyword>
<dbReference type="STRING" id="1122213.GCA_000423365_02362"/>
<dbReference type="PANTHER" id="PTHR42837">
    <property type="entry name" value="REGULATOR OF SIGMA-E PROTEASE RSEP"/>
    <property type="match status" value="1"/>
</dbReference>
<dbReference type="InterPro" id="IPR041489">
    <property type="entry name" value="PDZ_6"/>
</dbReference>
<dbReference type="CDD" id="cd23081">
    <property type="entry name" value="cpPDZ_EcRseP-like"/>
    <property type="match status" value="1"/>
</dbReference>
<dbReference type="Proteomes" id="UP000258927">
    <property type="component" value="Chromosome"/>
</dbReference>
<evidence type="ECO:0000256" key="4">
    <source>
        <dbReference type="ARBA" id="ARBA00022670"/>
    </source>
</evidence>
<evidence type="ECO:0000256" key="5">
    <source>
        <dbReference type="ARBA" id="ARBA00022692"/>
    </source>
</evidence>
<dbReference type="InterPro" id="IPR008915">
    <property type="entry name" value="Peptidase_M50"/>
</dbReference>
<dbReference type="SMART" id="SM00228">
    <property type="entry name" value="PDZ"/>
    <property type="match status" value="1"/>
</dbReference>
<dbReference type="EMBL" id="CP021330">
    <property type="protein sequence ID" value="AVX04585.1"/>
    <property type="molecule type" value="Genomic_DNA"/>
</dbReference>
<dbReference type="InterPro" id="IPR004387">
    <property type="entry name" value="Pept_M50_Zn"/>
</dbReference>
<dbReference type="EC" id="3.4.24.-" evidence="11"/>
<dbReference type="KEGG" id="mmyr:MXMO3_02064"/>
<dbReference type="AlphaFoldDB" id="A0A2R4MF65"/>
<dbReference type="GO" id="GO:0006508">
    <property type="term" value="P:proteolysis"/>
    <property type="evidence" value="ECO:0007669"/>
    <property type="project" value="UniProtKB-KW"/>
</dbReference>
<evidence type="ECO:0000256" key="3">
    <source>
        <dbReference type="ARBA" id="ARBA00007931"/>
    </source>
</evidence>
<feature type="transmembrane region" description="Helical" evidence="11">
    <location>
        <begin position="7"/>
        <end position="29"/>
    </location>
</feature>
<feature type="transmembrane region" description="Helical" evidence="11">
    <location>
        <begin position="108"/>
        <end position="133"/>
    </location>
</feature>
<dbReference type="InterPro" id="IPR001478">
    <property type="entry name" value="PDZ"/>
</dbReference>
<keyword evidence="10 11" id="KW-0472">Membrane</keyword>
<dbReference type="PANTHER" id="PTHR42837:SF2">
    <property type="entry name" value="MEMBRANE METALLOPROTEASE ARASP2, CHLOROPLASTIC-RELATED"/>
    <property type="match status" value="1"/>
</dbReference>
<evidence type="ECO:0000256" key="8">
    <source>
        <dbReference type="ARBA" id="ARBA00022989"/>
    </source>
</evidence>
<dbReference type="NCBIfam" id="TIGR00054">
    <property type="entry name" value="RIP metalloprotease RseP"/>
    <property type="match status" value="1"/>
</dbReference>
<dbReference type="InterPro" id="IPR036034">
    <property type="entry name" value="PDZ_sf"/>
</dbReference>
<protein>
    <recommendedName>
        <fullName evidence="11">Zinc metalloprotease</fullName>
        <ecNumber evidence="11">3.4.24.-</ecNumber>
    </recommendedName>
</protein>
<evidence type="ECO:0000259" key="12">
    <source>
        <dbReference type="SMART" id="SM00228"/>
    </source>
</evidence>
<dbReference type="CDD" id="cd06163">
    <property type="entry name" value="S2P-M50_PDZ_RseP-like"/>
    <property type="match status" value="1"/>
</dbReference>
<feature type="transmembrane region" description="Helical" evidence="11">
    <location>
        <begin position="289"/>
        <end position="314"/>
    </location>
</feature>
<evidence type="ECO:0000256" key="6">
    <source>
        <dbReference type="ARBA" id="ARBA00022801"/>
    </source>
</evidence>
<dbReference type="RefSeq" id="WP_027835279.1">
    <property type="nucleotide sequence ID" value="NZ_CP021330.1"/>
</dbReference>